<dbReference type="eggNOG" id="COG1560">
    <property type="taxonomic scope" value="Bacteria"/>
</dbReference>
<evidence type="ECO:0000256" key="3">
    <source>
        <dbReference type="ARBA" id="ARBA00022519"/>
    </source>
</evidence>
<protein>
    <submittedName>
        <fullName evidence="8">Lauroyl/myristoyl acyltransferase</fullName>
    </submittedName>
</protein>
<dbReference type="HOGENOM" id="CLU_049421_4_1_10"/>
<keyword evidence="9" id="KW-1185">Reference proteome</keyword>
<dbReference type="Proteomes" id="UP000007590">
    <property type="component" value="Chromosome"/>
</dbReference>
<dbReference type="CDD" id="cd07984">
    <property type="entry name" value="LPLAT_LABLAT-like"/>
    <property type="match status" value="1"/>
</dbReference>
<dbReference type="GO" id="GO:0016746">
    <property type="term" value="F:acyltransferase activity"/>
    <property type="evidence" value="ECO:0007669"/>
    <property type="project" value="UniProtKB-KW"/>
</dbReference>
<keyword evidence="2" id="KW-1003">Cell membrane</keyword>
<evidence type="ECO:0000256" key="7">
    <source>
        <dbReference type="SAM" id="Phobius"/>
    </source>
</evidence>
<dbReference type="EMBL" id="CP003349">
    <property type="protein sequence ID" value="AFD06904.1"/>
    <property type="molecule type" value="Genomic_DNA"/>
</dbReference>
<evidence type="ECO:0000256" key="6">
    <source>
        <dbReference type="ARBA" id="ARBA00023315"/>
    </source>
</evidence>
<proteinExistence type="predicted"/>
<keyword evidence="4 8" id="KW-0808">Transferase</keyword>
<dbReference type="STRING" id="929556.Solca_1843"/>
<dbReference type="GO" id="GO:0005886">
    <property type="term" value="C:plasma membrane"/>
    <property type="evidence" value="ECO:0007669"/>
    <property type="project" value="UniProtKB-SubCell"/>
</dbReference>
<comment type="subcellular location">
    <subcellularLocation>
        <location evidence="1">Cell inner membrane</location>
    </subcellularLocation>
</comment>
<organism evidence="8 9">
    <name type="scientific">Solitalea canadensis (strain ATCC 29591 / DSM 3403 / JCM 21819 / LMG 8368 / NBRC 15130 / NCIMB 12057 / USAM 9D)</name>
    <name type="common">Flexibacter canadensis</name>
    <dbReference type="NCBI Taxonomy" id="929556"/>
    <lineage>
        <taxon>Bacteria</taxon>
        <taxon>Pseudomonadati</taxon>
        <taxon>Bacteroidota</taxon>
        <taxon>Sphingobacteriia</taxon>
        <taxon>Sphingobacteriales</taxon>
        <taxon>Sphingobacteriaceae</taxon>
        <taxon>Solitalea</taxon>
    </lineage>
</organism>
<dbReference type="OrthoDB" id="9801955at2"/>
<feature type="transmembrane region" description="Helical" evidence="7">
    <location>
        <begin position="6"/>
        <end position="27"/>
    </location>
</feature>
<keyword evidence="7" id="KW-1133">Transmembrane helix</keyword>
<name>H8KW01_SOLCM</name>
<keyword evidence="7" id="KW-0812">Transmembrane</keyword>
<accession>H8KW01</accession>
<dbReference type="AlphaFoldDB" id="H8KW01"/>
<gene>
    <name evidence="8" type="ordered locus">Solca_1843</name>
</gene>
<dbReference type="GO" id="GO:0009247">
    <property type="term" value="P:glycolipid biosynthetic process"/>
    <property type="evidence" value="ECO:0007669"/>
    <property type="project" value="UniProtKB-ARBA"/>
</dbReference>
<evidence type="ECO:0000256" key="4">
    <source>
        <dbReference type="ARBA" id="ARBA00022679"/>
    </source>
</evidence>
<evidence type="ECO:0000256" key="5">
    <source>
        <dbReference type="ARBA" id="ARBA00023136"/>
    </source>
</evidence>
<evidence type="ECO:0000313" key="9">
    <source>
        <dbReference type="Proteomes" id="UP000007590"/>
    </source>
</evidence>
<evidence type="ECO:0000313" key="8">
    <source>
        <dbReference type="EMBL" id="AFD06904.1"/>
    </source>
</evidence>
<sequence length="285" mass="33324">MKKVSYWLSLPLLYLIAILPFPVLYFLSDIFKILIFDIVGYRKQVILTNLRNSFPNKSEKEINEISVKFQRNFTDMLLECVKMLTLTQTQLARRFKITNPEFLLKLQENNRGIIGVVGHVINWEWAGLIQSQSSPHATMIIYKPLENTFFDKLVLNMRSKFGAVLVPMKLTLRKLIEYKNKPYILVLAGDQYPGKGENVYKTTFLNQTTYVFLGTERTAKMMDAAVVFCSIKKVKRGHYAVTFELLEEHPKATPDGVITEKHIRFLEEQIIDQPDTWLWSHKRWK</sequence>
<reference evidence="8" key="1">
    <citation type="submission" date="2012-02" db="EMBL/GenBank/DDBJ databases">
        <title>The complete genome of Solitalea canadensis DSM 3403.</title>
        <authorList>
            <consortium name="US DOE Joint Genome Institute (JGI-PGF)"/>
            <person name="Lucas S."/>
            <person name="Copeland A."/>
            <person name="Lapidus A."/>
            <person name="Glavina del Rio T."/>
            <person name="Dalin E."/>
            <person name="Tice H."/>
            <person name="Bruce D."/>
            <person name="Goodwin L."/>
            <person name="Pitluck S."/>
            <person name="Peters L."/>
            <person name="Ovchinnikova G."/>
            <person name="Lu M."/>
            <person name="Kyrpides N."/>
            <person name="Mavromatis K."/>
            <person name="Ivanova N."/>
            <person name="Brettin T."/>
            <person name="Detter J.C."/>
            <person name="Han C."/>
            <person name="Larimer F."/>
            <person name="Land M."/>
            <person name="Hauser L."/>
            <person name="Markowitz V."/>
            <person name="Cheng J.-F."/>
            <person name="Hugenholtz P."/>
            <person name="Woyke T."/>
            <person name="Wu D."/>
            <person name="Spring S."/>
            <person name="Schroeder M."/>
            <person name="Kopitz M."/>
            <person name="Brambilla E."/>
            <person name="Klenk H.-P."/>
            <person name="Eisen J.A."/>
        </authorList>
    </citation>
    <scope>NUCLEOTIDE SEQUENCE</scope>
    <source>
        <strain evidence="8">DSM 3403</strain>
    </source>
</reference>
<keyword evidence="5 7" id="KW-0472">Membrane</keyword>
<evidence type="ECO:0000256" key="1">
    <source>
        <dbReference type="ARBA" id="ARBA00004533"/>
    </source>
</evidence>
<dbReference type="InterPro" id="IPR004960">
    <property type="entry name" value="LipA_acyltrans"/>
</dbReference>
<dbReference type="PANTHER" id="PTHR30606">
    <property type="entry name" value="LIPID A BIOSYNTHESIS LAUROYL ACYLTRANSFERASE"/>
    <property type="match status" value="1"/>
</dbReference>
<evidence type="ECO:0000256" key="2">
    <source>
        <dbReference type="ARBA" id="ARBA00022475"/>
    </source>
</evidence>
<dbReference type="Pfam" id="PF03279">
    <property type="entry name" value="Lip_A_acyltrans"/>
    <property type="match status" value="1"/>
</dbReference>
<dbReference type="KEGG" id="scn:Solca_1843"/>
<keyword evidence="6 8" id="KW-0012">Acyltransferase</keyword>
<keyword evidence="3" id="KW-0997">Cell inner membrane</keyword>
<dbReference type="RefSeq" id="WP_014680131.1">
    <property type="nucleotide sequence ID" value="NC_017770.1"/>
</dbReference>
<dbReference type="PANTHER" id="PTHR30606:SF10">
    <property type="entry name" value="PHOSPHATIDYLINOSITOL MANNOSIDE ACYLTRANSFERASE"/>
    <property type="match status" value="1"/>
</dbReference>